<dbReference type="KEGG" id="fpu:FPSE_02213"/>
<dbReference type="GO" id="GO:0016787">
    <property type="term" value="F:hydrolase activity"/>
    <property type="evidence" value="ECO:0007669"/>
    <property type="project" value="UniProtKB-KW"/>
</dbReference>
<comment type="similarity">
    <text evidence="1">Belongs to the DNA2/NAM7 helicase family.</text>
</comment>
<evidence type="ECO:0000256" key="2">
    <source>
        <dbReference type="ARBA" id="ARBA00022741"/>
    </source>
</evidence>
<name>K3W2I6_FUSPC</name>
<dbReference type="EMBL" id="AFNW01000056">
    <property type="protein sequence ID" value="EKJ77715.1"/>
    <property type="molecule type" value="Genomic_DNA"/>
</dbReference>
<dbReference type="GeneID" id="20360832"/>
<dbReference type="Proteomes" id="UP000007978">
    <property type="component" value="Chromosome 2"/>
</dbReference>
<dbReference type="eggNOG" id="KOG1802">
    <property type="taxonomic scope" value="Eukaryota"/>
</dbReference>
<dbReference type="InterPro" id="IPR050534">
    <property type="entry name" value="Coronavir_polyprotein_1ab"/>
</dbReference>
<feature type="region of interest" description="Disordered" evidence="6">
    <location>
        <begin position="1"/>
        <end position="20"/>
    </location>
</feature>
<dbReference type="PANTHER" id="PTHR43788:SF8">
    <property type="entry name" value="DNA-BINDING PROTEIN SMUBP-2"/>
    <property type="match status" value="1"/>
</dbReference>
<dbReference type="OrthoDB" id="6513042at2759"/>
<evidence type="ECO:0000256" key="5">
    <source>
        <dbReference type="ARBA" id="ARBA00022840"/>
    </source>
</evidence>
<comment type="caution">
    <text evidence="9">The sequence shown here is derived from an EMBL/GenBank/DDBJ whole genome shotgun (WGS) entry which is preliminary data.</text>
</comment>
<proteinExistence type="inferred from homology"/>
<accession>K3W2I6</accession>
<sequence length="946" mass="106137">MEPQGLDEMSNSVQKSVQKMPGPQYGLPRTLYRPCVMKVNGTLFGGKSLGFATDVDTHLLALRTRDMDSHLGFVMQFPLAASAEDKGFGKVYTMCAHTRKPDPCNFRQLKVKFPRDIEIKYREASQEDTAMCPKGVPRMVWIDVTMNQGVIYVQGFGMPYYNPDHPAHSWLQNLSPVVGNLKFLDFVQQKRFTFLVSYPEILARNQWSVASLAPKFDYGYGTDHHCLVQDFDWLIKASKQMADEKLPAYFVQMPAKARIGRSYFVIVRPSRDFWKRYNKVWARFTKSAELTIHLHGEKTEVWQARVRDRPSLLELERKVEAGCRFLPTSAPTNGHFGFPSMDKTLVMTLHRDLLRGEGFYNSMVLSASTTGVDSETNEVGSTKRICLQTLPSVDFLDGCDSEWVDSLMIEALEEDRHRLRKHLSHSPLGLVVVTAGPGFGKTTATAVVVLAMHSSMGKVLASGPSNVSVDNLCSRIHVMSTRVTDRYNGDRATRQRRPLVLRGFRLDHEYAAFNRLLQNPDLGDDAASYGLWGVQSKWKLQCSATYWLLVCLGSCYVSTLADDDSKALHSLRDDLAKRNDMESLRKLVADFETLVNRIIEAADILCTIPTLAEPEERFSDCKVKTARAIAIDEAGSMSRADLYSVWGNTLLPCLLAGDEKQLTPVVITMHDLYSDGSSINRFGPDGKISPLEFVKTSGWSVYRLRTQLRMAQGQFEICRTTAYSDINSAYGPGSDISLPAHRIGRVLEEYIRTRFPDVKPPEDRTLEPLFVSCKNSWCMVDPVTGSKRNLDQIRVALDFCADFVRTKQVSPADILIISPDITMVKTISRWLGKAQYAVLNGMRPPLTIHSTQGQESDMVVIITGTNSSVGTGYMSDERRLNVMLSRHKSALVIFSDIDTVDYTGKNKKAKLTEGPTGEMTFSQATMLKRVHSMVVRNGRVATVNCI</sequence>
<dbReference type="PANTHER" id="PTHR43788">
    <property type="entry name" value="DNA2/NAM7 HELICASE FAMILY MEMBER"/>
    <property type="match status" value="1"/>
</dbReference>
<evidence type="ECO:0000259" key="8">
    <source>
        <dbReference type="Pfam" id="PF13087"/>
    </source>
</evidence>
<evidence type="ECO:0000256" key="6">
    <source>
        <dbReference type="SAM" id="MobiDB-lite"/>
    </source>
</evidence>
<evidence type="ECO:0000256" key="1">
    <source>
        <dbReference type="ARBA" id="ARBA00007913"/>
    </source>
</evidence>
<dbReference type="Pfam" id="PF13087">
    <property type="entry name" value="AAA_12"/>
    <property type="match status" value="1"/>
</dbReference>
<keyword evidence="4" id="KW-0347">Helicase</keyword>
<keyword evidence="2" id="KW-0547">Nucleotide-binding</keyword>
<keyword evidence="3" id="KW-0378">Hydrolase</keyword>
<evidence type="ECO:0000256" key="4">
    <source>
        <dbReference type="ARBA" id="ARBA00022806"/>
    </source>
</evidence>
<feature type="domain" description="DNA2/NAM7 helicase-like C-terminal" evidence="8">
    <location>
        <begin position="696"/>
        <end position="896"/>
    </location>
</feature>
<dbReference type="SUPFAM" id="SSF52540">
    <property type="entry name" value="P-loop containing nucleoside triphosphate hydrolases"/>
    <property type="match status" value="1"/>
</dbReference>
<dbReference type="InterPro" id="IPR041679">
    <property type="entry name" value="DNA2/NAM7-like_C"/>
</dbReference>
<evidence type="ECO:0000313" key="10">
    <source>
        <dbReference type="Proteomes" id="UP000007978"/>
    </source>
</evidence>
<dbReference type="Pfam" id="PF13086">
    <property type="entry name" value="AAA_11"/>
    <property type="match status" value="1"/>
</dbReference>
<reference evidence="9 10" key="1">
    <citation type="journal article" date="2012" name="PLoS Pathog.">
        <title>Comparative pathogenomics reveals horizontally acquired novel virulence genes in fungi infecting cereal hosts.</title>
        <authorList>
            <person name="Gardiner D.M."/>
            <person name="McDonald M.C."/>
            <person name="Covarelli L."/>
            <person name="Solomon P.S."/>
            <person name="Rusu A.G."/>
            <person name="Marshall M."/>
            <person name="Kazan K."/>
            <person name="Chakraborty S."/>
            <person name="McDonald B.A."/>
            <person name="Manners J.M."/>
        </authorList>
    </citation>
    <scope>NUCLEOTIDE SEQUENCE [LARGE SCALE GENOMIC DNA]</scope>
    <source>
        <strain evidence="9 10">CS3096</strain>
    </source>
</reference>
<dbReference type="AlphaFoldDB" id="K3W2I6"/>
<dbReference type="GO" id="GO:0005524">
    <property type="term" value="F:ATP binding"/>
    <property type="evidence" value="ECO:0007669"/>
    <property type="project" value="UniProtKB-KW"/>
</dbReference>
<feature type="domain" description="DNA2/NAM7 helicase helicase" evidence="7">
    <location>
        <begin position="414"/>
        <end position="478"/>
    </location>
</feature>
<dbReference type="GO" id="GO:0043139">
    <property type="term" value="F:5'-3' DNA helicase activity"/>
    <property type="evidence" value="ECO:0007669"/>
    <property type="project" value="TreeGrafter"/>
</dbReference>
<keyword evidence="10" id="KW-1185">Reference proteome</keyword>
<dbReference type="RefSeq" id="XP_009253607.1">
    <property type="nucleotide sequence ID" value="XM_009255332.1"/>
</dbReference>
<dbReference type="InterPro" id="IPR027417">
    <property type="entry name" value="P-loop_NTPase"/>
</dbReference>
<gene>
    <name evidence="9" type="ORF">FPSE_02213</name>
</gene>
<dbReference type="HOGENOM" id="CLU_007214_0_0_1"/>
<protein>
    <submittedName>
        <fullName evidence="9">Uncharacterized protein</fullName>
    </submittedName>
</protein>
<evidence type="ECO:0000256" key="3">
    <source>
        <dbReference type="ARBA" id="ARBA00022801"/>
    </source>
</evidence>
<keyword evidence="5" id="KW-0067">ATP-binding</keyword>
<dbReference type="InterPro" id="IPR041677">
    <property type="entry name" value="DNA2/NAM7_AAA_11"/>
</dbReference>
<organism evidence="9 10">
    <name type="scientific">Fusarium pseudograminearum (strain CS3096)</name>
    <name type="common">Wheat and barley crown-rot fungus</name>
    <dbReference type="NCBI Taxonomy" id="1028729"/>
    <lineage>
        <taxon>Eukaryota</taxon>
        <taxon>Fungi</taxon>
        <taxon>Dikarya</taxon>
        <taxon>Ascomycota</taxon>
        <taxon>Pezizomycotina</taxon>
        <taxon>Sordariomycetes</taxon>
        <taxon>Hypocreomycetidae</taxon>
        <taxon>Hypocreales</taxon>
        <taxon>Nectriaceae</taxon>
        <taxon>Fusarium</taxon>
    </lineage>
</organism>
<dbReference type="Gene3D" id="3.40.50.300">
    <property type="entry name" value="P-loop containing nucleotide triphosphate hydrolases"/>
    <property type="match status" value="2"/>
</dbReference>
<evidence type="ECO:0000259" key="7">
    <source>
        <dbReference type="Pfam" id="PF13086"/>
    </source>
</evidence>
<evidence type="ECO:0000313" key="9">
    <source>
        <dbReference type="EMBL" id="EKJ77715.1"/>
    </source>
</evidence>